<sequence>MPPVALIDAFATVPRAHLQMACLASSSVHAAKVVPKSAFATKRRRKSRSIMLSDVAIPAVERRSLEKEHEDASDATVKLQNDPQPNGHLQNPLAAPQQHSQDRGAGEGTTLLRRRPTKMEDRFLLAR</sequence>
<feature type="compositionally biased region" description="Basic and acidic residues" evidence="1">
    <location>
        <begin position="117"/>
        <end position="127"/>
    </location>
</feature>
<organism evidence="2">
    <name type="scientific">Ixodes ricinus</name>
    <name type="common">Common tick</name>
    <name type="synonym">Acarus ricinus</name>
    <dbReference type="NCBI Taxonomy" id="34613"/>
    <lineage>
        <taxon>Eukaryota</taxon>
        <taxon>Metazoa</taxon>
        <taxon>Ecdysozoa</taxon>
        <taxon>Arthropoda</taxon>
        <taxon>Chelicerata</taxon>
        <taxon>Arachnida</taxon>
        <taxon>Acari</taxon>
        <taxon>Parasitiformes</taxon>
        <taxon>Ixodida</taxon>
        <taxon>Ixodoidea</taxon>
        <taxon>Ixodidae</taxon>
        <taxon>Ixodinae</taxon>
        <taxon>Ixodes</taxon>
    </lineage>
</organism>
<feature type="region of interest" description="Disordered" evidence="1">
    <location>
        <begin position="61"/>
        <end position="127"/>
    </location>
</feature>
<feature type="compositionally biased region" description="Polar residues" evidence="1">
    <location>
        <begin position="78"/>
        <end position="89"/>
    </location>
</feature>
<evidence type="ECO:0000256" key="1">
    <source>
        <dbReference type="SAM" id="MobiDB-lite"/>
    </source>
</evidence>
<evidence type="ECO:0000313" key="2">
    <source>
        <dbReference type="EMBL" id="MXU91956.1"/>
    </source>
</evidence>
<dbReference type="EMBL" id="GIFC01009873">
    <property type="protein sequence ID" value="MXU91956.1"/>
    <property type="molecule type" value="Transcribed_RNA"/>
</dbReference>
<protein>
    <submittedName>
        <fullName evidence="2">Uncharacterized protein</fullName>
    </submittedName>
</protein>
<name>A0A6B0UQL2_IXORI</name>
<accession>A0A6B0UQL2</accession>
<proteinExistence type="predicted"/>
<reference evidence="2" key="1">
    <citation type="submission" date="2019-12" db="EMBL/GenBank/DDBJ databases">
        <title>An insight into the sialome of adult female Ixodes ricinus ticks feeding for 6 days.</title>
        <authorList>
            <person name="Perner J."/>
            <person name="Ribeiro J.M.C."/>
        </authorList>
    </citation>
    <scope>NUCLEOTIDE SEQUENCE</scope>
    <source>
        <strain evidence="2">Semi-engorged</strain>
        <tissue evidence="2">Salivary glands</tissue>
    </source>
</reference>
<dbReference type="AlphaFoldDB" id="A0A6B0UQL2"/>
<feature type="compositionally biased region" description="Basic and acidic residues" evidence="1">
    <location>
        <begin position="61"/>
        <end position="72"/>
    </location>
</feature>